<accession>A0A0F9MR01</accession>
<protein>
    <submittedName>
        <fullName evidence="2">Uncharacterized protein</fullName>
    </submittedName>
</protein>
<dbReference type="EMBL" id="LAZR01008380">
    <property type="protein sequence ID" value="KKM79135.1"/>
    <property type="molecule type" value="Genomic_DNA"/>
</dbReference>
<reference evidence="2" key="1">
    <citation type="journal article" date="2015" name="Nature">
        <title>Complex archaea that bridge the gap between prokaryotes and eukaryotes.</title>
        <authorList>
            <person name="Spang A."/>
            <person name="Saw J.H."/>
            <person name="Jorgensen S.L."/>
            <person name="Zaremba-Niedzwiedzka K."/>
            <person name="Martijn J."/>
            <person name="Lind A.E."/>
            <person name="van Eijk R."/>
            <person name="Schleper C."/>
            <person name="Guy L."/>
            <person name="Ettema T.J."/>
        </authorList>
    </citation>
    <scope>NUCLEOTIDE SEQUENCE</scope>
</reference>
<feature type="transmembrane region" description="Helical" evidence="1">
    <location>
        <begin position="16"/>
        <end position="34"/>
    </location>
</feature>
<dbReference type="AlphaFoldDB" id="A0A0F9MR01"/>
<evidence type="ECO:0000256" key="1">
    <source>
        <dbReference type="SAM" id="Phobius"/>
    </source>
</evidence>
<name>A0A0F9MR01_9ZZZZ</name>
<keyword evidence="1" id="KW-0812">Transmembrane</keyword>
<feature type="transmembrane region" description="Helical" evidence="1">
    <location>
        <begin position="40"/>
        <end position="65"/>
    </location>
</feature>
<gene>
    <name evidence="2" type="ORF">LCGC14_1352970</name>
</gene>
<comment type="caution">
    <text evidence="2">The sequence shown here is derived from an EMBL/GenBank/DDBJ whole genome shotgun (WGS) entry which is preliminary data.</text>
</comment>
<keyword evidence="1" id="KW-0472">Membrane</keyword>
<evidence type="ECO:0000313" key="2">
    <source>
        <dbReference type="EMBL" id="KKM79135.1"/>
    </source>
</evidence>
<sequence length="246" mass="28142">MPNDSYSDKLQKMTPSYIIGFFSFAEGALSAVMLSNPELVFPNLIFSIISIICISSVIVAVGALIYKNEIHRKNKKILSRITSVVVTTGIYVVLVFLRIFGIVWISAFFQFFIGMWVILTPQFIEGIPYVSFKITDLTGKEIIHTCDPNSLDYKKKDGEKDLIMYHTPVYFNKTELINRFTQLGPNYEIDTINAIIVKKIDDKQKWKIHYVTLTSKPNLIWVYLGDIGNIYYGDQSIWGLENVILT</sequence>
<organism evidence="2">
    <name type="scientific">marine sediment metagenome</name>
    <dbReference type="NCBI Taxonomy" id="412755"/>
    <lineage>
        <taxon>unclassified sequences</taxon>
        <taxon>metagenomes</taxon>
        <taxon>ecological metagenomes</taxon>
    </lineage>
</organism>
<feature type="transmembrane region" description="Helical" evidence="1">
    <location>
        <begin position="77"/>
        <end position="97"/>
    </location>
</feature>
<proteinExistence type="predicted"/>
<keyword evidence="1" id="KW-1133">Transmembrane helix</keyword>